<keyword evidence="3" id="KW-0732">Signal</keyword>
<keyword evidence="2" id="KW-1133">Transmembrane helix</keyword>
<feature type="transmembrane region" description="Helical" evidence="2">
    <location>
        <begin position="124"/>
        <end position="147"/>
    </location>
</feature>
<dbReference type="Proteomes" id="UP000799777">
    <property type="component" value="Unassembled WGS sequence"/>
</dbReference>
<evidence type="ECO:0000313" key="4">
    <source>
        <dbReference type="EMBL" id="KAF2034202.1"/>
    </source>
</evidence>
<comment type="caution">
    <text evidence="4">The sequence shown here is derived from an EMBL/GenBank/DDBJ whole genome shotgun (WGS) entry which is preliminary data.</text>
</comment>
<evidence type="ECO:0000313" key="5">
    <source>
        <dbReference type="Proteomes" id="UP000799777"/>
    </source>
</evidence>
<feature type="region of interest" description="Disordered" evidence="1">
    <location>
        <begin position="210"/>
        <end position="239"/>
    </location>
</feature>
<keyword evidence="2" id="KW-0812">Transmembrane</keyword>
<proteinExistence type="predicted"/>
<feature type="chain" id="PRO_5040123596" evidence="3">
    <location>
        <begin position="23"/>
        <end position="239"/>
    </location>
</feature>
<evidence type="ECO:0000256" key="3">
    <source>
        <dbReference type="SAM" id="SignalP"/>
    </source>
</evidence>
<dbReference type="AlphaFoldDB" id="A0A9P4LRY0"/>
<name>A0A9P4LRY0_9PLEO</name>
<accession>A0A9P4LRY0</accession>
<sequence>MFQNMLTVAIMALAFQASSIAAHPMSTLEPTSVTQLAVATGEPFEMSVATPSPVVMARQWEWTPLAPAWTPAPPAWTPSAPAWTPAPTQPTAVVPTQVWQPSPSPSYIWGETHNDDKNTLEHGIIAAIIIGAFVSIGFVGCIAVTIYRKCCGGRVKNKGKGKATARDVEAGELTAPIDMREMQSVASAENYPPTQSREFLGPISENGRRVASPPMPTSHVHYTRGQGIRPTGLNANGEL</sequence>
<evidence type="ECO:0000256" key="2">
    <source>
        <dbReference type="SAM" id="Phobius"/>
    </source>
</evidence>
<organism evidence="4 5">
    <name type="scientific">Setomelanomma holmii</name>
    <dbReference type="NCBI Taxonomy" id="210430"/>
    <lineage>
        <taxon>Eukaryota</taxon>
        <taxon>Fungi</taxon>
        <taxon>Dikarya</taxon>
        <taxon>Ascomycota</taxon>
        <taxon>Pezizomycotina</taxon>
        <taxon>Dothideomycetes</taxon>
        <taxon>Pleosporomycetidae</taxon>
        <taxon>Pleosporales</taxon>
        <taxon>Pleosporineae</taxon>
        <taxon>Phaeosphaeriaceae</taxon>
        <taxon>Setomelanomma</taxon>
    </lineage>
</organism>
<reference evidence="4" key="1">
    <citation type="journal article" date="2020" name="Stud. Mycol.">
        <title>101 Dothideomycetes genomes: a test case for predicting lifestyles and emergence of pathogens.</title>
        <authorList>
            <person name="Haridas S."/>
            <person name="Albert R."/>
            <person name="Binder M."/>
            <person name="Bloem J."/>
            <person name="Labutti K."/>
            <person name="Salamov A."/>
            <person name="Andreopoulos B."/>
            <person name="Baker S."/>
            <person name="Barry K."/>
            <person name="Bills G."/>
            <person name="Bluhm B."/>
            <person name="Cannon C."/>
            <person name="Castanera R."/>
            <person name="Culley D."/>
            <person name="Daum C."/>
            <person name="Ezra D."/>
            <person name="Gonzalez J."/>
            <person name="Henrissat B."/>
            <person name="Kuo A."/>
            <person name="Liang C."/>
            <person name="Lipzen A."/>
            <person name="Lutzoni F."/>
            <person name="Magnuson J."/>
            <person name="Mondo S."/>
            <person name="Nolan M."/>
            <person name="Ohm R."/>
            <person name="Pangilinan J."/>
            <person name="Park H.-J."/>
            <person name="Ramirez L."/>
            <person name="Alfaro M."/>
            <person name="Sun H."/>
            <person name="Tritt A."/>
            <person name="Yoshinaga Y."/>
            <person name="Zwiers L.-H."/>
            <person name="Turgeon B."/>
            <person name="Goodwin S."/>
            <person name="Spatafora J."/>
            <person name="Crous P."/>
            <person name="Grigoriev I."/>
        </authorList>
    </citation>
    <scope>NUCLEOTIDE SEQUENCE</scope>
    <source>
        <strain evidence="4">CBS 110217</strain>
    </source>
</reference>
<keyword evidence="2" id="KW-0472">Membrane</keyword>
<keyword evidence="5" id="KW-1185">Reference proteome</keyword>
<protein>
    <submittedName>
        <fullName evidence="4">Uncharacterized protein</fullName>
    </submittedName>
</protein>
<dbReference type="OrthoDB" id="3786970at2759"/>
<evidence type="ECO:0000256" key="1">
    <source>
        <dbReference type="SAM" id="MobiDB-lite"/>
    </source>
</evidence>
<dbReference type="EMBL" id="ML978162">
    <property type="protein sequence ID" value="KAF2034202.1"/>
    <property type="molecule type" value="Genomic_DNA"/>
</dbReference>
<feature type="signal peptide" evidence="3">
    <location>
        <begin position="1"/>
        <end position="22"/>
    </location>
</feature>
<gene>
    <name evidence="4" type="ORF">EK21DRAFT_85643</name>
</gene>